<evidence type="ECO:0000313" key="1">
    <source>
        <dbReference type="EMBL" id="NEH12409.1"/>
    </source>
</evidence>
<organism evidence="1 2">
    <name type="scientific">Bifidobacterium saimiriisciurei</name>
    <dbReference type="NCBI Taxonomy" id="2661627"/>
    <lineage>
        <taxon>Bacteria</taxon>
        <taxon>Bacillati</taxon>
        <taxon>Actinomycetota</taxon>
        <taxon>Actinomycetes</taxon>
        <taxon>Bifidobacteriales</taxon>
        <taxon>Bifidobacteriaceae</taxon>
        <taxon>Bifidobacterium</taxon>
    </lineage>
</organism>
<reference evidence="1 2" key="1">
    <citation type="submission" date="2019-10" db="EMBL/GenBank/DDBJ databases">
        <title>Bifidobacterium from non-human primates.</title>
        <authorList>
            <person name="Modesto M."/>
        </authorList>
    </citation>
    <scope>NUCLEOTIDE SEQUENCE [LARGE SCALE GENOMIC DNA]</scope>
    <source>
        <strain evidence="1 2">SMA1</strain>
    </source>
</reference>
<gene>
    <name evidence="1" type="ORF">GFD18_10055</name>
</gene>
<name>A0ABX0CDS8_9BIFI</name>
<accession>A0ABX0CDS8</accession>
<dbReference type="EMBL" id="WHZU01000020">
    <property type="protein sequence ID" value="NEH12409.1"/>
    <property type="molecule type" value="Genomic_DNA"/>
</dbReference>
<sequence>VVPDKRDRDAVLRRRYELLSRQDVHFFYCDAGNPLSIDQIDDPYRRGIIRVHDAEIAAELEWLREELDLSDGADTPHA</sequence>
<protein>
    <submittedName>
        <fullName evidence="1">PadR family transcriptional regulator</fullName>
    </submittedName>
</protein>
<keyword evidence="2" id="KW-1185">Reference proteome</keyword>
<evidence type="ECO:0000313" key="2">
    <source>
        <dbReference type="Proteomes" id="UP000475155"/>
    </source>
</evidence>
<feature type="non-terminal residue" evidence="1">
    <location>
        <position position="1"/>
    </location>
</feature>
<proteinExistence type="predicted"/>
<comment type="caution">
    <text evidence="1">The sequence shown here is derived from an EMBL/GenBank/DDBJ whole genome shotgun (WGS) entry which is preliminary data.</text>
</comment>
<dbReference type="Proteomes" id="UP000475155">
    <property type="component" value="Unassembled WGS sequence"/>
</dbReference>